<dbReference type="InterPro" id="IPR003595">
    <property type="entry name" value="Tyr_Pase_cat"/>
</dbReference>
<evidence type="ECO:0000313" key="5">
    <source>
        <dbReference type="EMBL" id="EYB85715.1"/>
    </source>
</evidence>
<dbReference type="EMBL" id="JARK01001629">
    <property type="protein sequence ID" value="EYB85715.1"/>
    <property type="molecule type" value="Genomic_DNA"/>
</dbReference>
<sequence length="416" mass="46574">MWEGCKNDSWARKTKATSVVLPPNTIHPALSSSAIVPAAPTYSFLRTAVLSLTPGDLKCRLYCNGSACKFCNLFDGPSVVPGLYSTWITDDILAMARPQPFHFENDIIICQFKESNIVAVFNLEELGEHAYCGKGNLISGFSYDPERFMKNNIFHYNFPLPDFEACIAEHMADIATVMAHELSKGKIAVHCHAGHGRTGTAIAACLMRTRGLTPRQAVEIVRSKRPSSVQSSEQVRALHSLHHYLGNTTPILPAQPFASTSQYVEYTSRILPKMDMRQYGNVPKPLFVGTIALLHKCFISVNFRLERTSNQLKRFRFECDGATSLEVTEEMLNLMSVGVTQRGQSWYAKRVGQGMNILNIERFLEDDADFIDLVSFIDYFINTAFFQLTTAAELKSFLIRKEGEVQDSIPVSNFKS</sequence>
<dbReference type="FunFam" id="3.90.190.10:FF:000157">
    <property type="entry name" value="Protein-tyrosine phosphatase"/>
    <property type="match status" value="1"/>
</dbReference>
<evidence type="ECO:0000313" key="6">
    <source>
        <dbReference type="Proteomes" id="UP000024635"/>
    </source>
</evidence>
<dbReference type="InterPro" id="IPR020422">
    <property type="entry name" value="TYR_PHOSPHATASE_DUAL_dom"/>
</dbReference>
<dbReference type="PROSITE" id="PS50056">
    <property type="entry name" value="TYR_PHOSPHATASE_2"/>
    <property type="match status" value="1"/>
</dbReference>
<dbReference type="OrthoDB" id="542013at2759"/>
<name>A0A016S4X6_9BILA</name>
<comment type="caution">
    <text evidence="5">The sequence shown here is derived from an EMBL/GenBank/DDBJ whole genome shotgun (WGS) entry which is preliminary data.</text>
</comment>
<feature type="domain" description="Tyrosine specific protein phosphatases" evidence="4">
    <location>
        <begin position="169"/>
        <end position="236"/>
    </location>
</feature>
<organism evidence="5 6">
    <name type="scientific">Ancylostoma ceylanicum</name>
    <dbReference type="NCBI Taxonomy" id="53326"/>
    <lineage>
        <taxon>Eukaryota</taxon>
        <taxon>Metazoa</taxon>
        <taxon>Ecdysozoa</taxon>
        <taxon>Nematoda</taxon>
        <taxon>Chromadorea</taxon>
        <taxon>Rhabditida</taxon>
        <taxon>Rhabditina</taxon>
        <taxon>Rhabditomorpha</taxon>
        <taxon>Strongyloidea</taxon>
        <taxon>Ancylostomatidae</taxon>
        <taxon>Ancylostomatinae</taxon>
        <taxon>Ancylostoma</taxon>
    </lineage>
</organism>
<dbReference type="InterPro" id="IPR000340">
    <property type="entry name" value="Dual-sp_phosphatase_cat-dom"/>
</dbReference>
<dbReference type="STRING" id="53326.A0A016S4X6"/>
<evidence type="ECO:0000259" key="3">
    <source>
        <dbReference type="PROSITE" id="PS50054"/>
    </source>
</evidence>
<keyword evidence="2" id="KW-0904">Protein phosphatase</keyword>
<dbReference type="InterPro" id="IPR016130">
    <property type="entry name" value="Tyr_Pase_AS"/>
</dbReference>
<keyword evidence="6" id="KW-1185">Reference proteome</keyword>
<dbReference type="Gene3D" id="3.90.190.10">
    <property type="entry name" value="Protein tyrosine phosphatase superfamily"/>
    <property type="match status" value="1"/>
</dbReference>
<feature type="domain" description="Tyrosine-protein phosphatase" evidence="3">
    <location>
        <begin position="83"/>
        <end position="247"/>
    </location>
</feature>
<evidence type="ECO:0000259" key="4">
    <source>
        <dbReference type="PROSITE" id="PS50056"/>
    </source>
</evidence>
<dbReference type="InterPro" id="IPR029021">
    <property type="entry name" value="Prot-tyrosine_phosphatase-like"/>
</dbReference>
<gene>
    <name evidence="5" type="primary">Acey_s0293.g1626</name>
    <name evidence="5" type="synonym">Acey-T12B3.1</name>
    <name evidence="5" type="ORF">Y032_0293g1626</name>
</gene>
<dbReference type="PROSITE" id="PS00383">
    <property type="entry name" value="TYR_PHOSPHATASE_1"/>
    <property type="match status" value="1"/>
</dbReference>
<dbReference type="AlphaFoldDB" id="A0A016S4X6"/>
<dbReference type="InterPro" id="IPR000387">
    <property type="entry name" value="Tyr_Pase_dom"/>
</dbReference>
<dbReference type="GO" id="GO:0004721">
    <property type="term" value="F:phosphoprotein phosphatase activity"/>
    <property type="evidence" value="ECO:0007669"/>
    <property type="project" value="UniProtKB-KW"/>
</dbReference>
<dbReference type="PANTHER" id="PTHR23339">
    <property type="entry name" value="TYROSINE SPECIFIC PROTEIN PHOSPHATASE AND DUAL SPECIFICITY PROTEIN PHOSPHATASE"/>
    <property type="match status" value="1"/>
</dbReference>
<reference evidence="6" key="1">
    <citation type="journal article" date="2015" name="Nat. Genet.">
        <title>The genome and transcriptome of the zoonotic hookworm Ancylostoma ceylanicum identify infection-specific gene families.</title>
        <authorList>
            <person name="Schwarz E.M."/>
            <person name="Hu Y."/>
            <person name="Antoshechkin I."/>
            <person name="Miller M.M."/>
            <person name="Sternberg P.W."/>
            <person name="Aroian R.V."/>
        </authorList>
    </citation>
    <scope>NUCLEOTIDE SEQUENCE</scope>
    <source>
        <strain evidence="6">HY135</strain>
    </source>
</reference>
<dbReference type="SMART" id="SM00404">
    <property type="entry name" value="PTPc_motif"/>
    <property type="match status" value="1"/>
</dbReference>
<evidence type="ECO:0000256" key="1">
    <source>
        <dbReference type="ARBA" id="ARBA00022801"/>
    </source>
</evidence>
<protein>
    <submittedName>
        <fullName evidence="5">Uncharacterized protein</fullName>
    </submittedName>
</protein>
<proteinExistence type="predicted"/>
<dbReference type="SUPFAM" id="SSF52799">
    <property type="entry name" value="(Phosphotyrosine protein) phosphatases II"/>
    <property type="match status" value="1"/>
</dbReference>
<dbReference type="Pfam" id="PF00782">
    <property type="entry name" value="DSPc"/>
    <property type="match status" value="1"/>
</dbReference>
<dbReference type="PROSITE" id="PS50054">
    <property type="entry name" value="TYR_PHOSPHATASE_DUAL"/>
    <property type="match status" value="1"/>
</dbReference>
<keyword evidence="1" id="KW-0378">Hydrolase</keyword>
<dbReference type="SMART" id="SM00195">
    <property type="entry name" value="DSPc"/>
    <property type="match status" value="1"/>
</dbReference>
<accession>A0A016S4X6</accession>
<evidence type="ECO:0000256" key="2">
    <source>
        <dbReference type="ARBA" id="ARBA00022912"/>
    </source>
</evidence>
<dbReference type="Proteomes" id="UP000024635">
    <property type="component" value="Unassembled WGS sequence"/>
</dbReference>
<dbReference type="InterPro" id="IPR050561">
    <property type="entry name" value="PTP"/>
</dbReference>